<keyword evidence="1" id="KW-0732">Signal</keyword>
<dbReference type="OrthoDB" id="5362269at2759"/>
<sequence>MRSVNGTWLVALALSLIGTAQGQSECSTILKTSYAVATTVTDLSSFRSSLNSRFSTPGVSWSGARVPYYSTLLTGGNGVPYTGIYYYDSHALSSAGYEVISAPHTTISCPPTTTPTLPPSPTGSVCSPHGDHSPMGITGIVHLVFPNRPHLRRQLPVPRQL</sequence>
<feature type="signal peptide" evidence="1">
    <location>
        <begin position="1"/>
        <end position="22"/>
    </location>
</feature>
<dbReference type="Proteomes" id="UP000775872">
    <property type="component" value="Unassembled WGS sequence"/>
</dbReference>
<feature type="chain" id="PRO_5040158956" evidence="1">
    <location>
        <begin position="23"/>
        <end position="161"/>
    </location>
</feature>
<gene>
    <name evidence="2" type="ORF">CSOL1703_00005624</name>
</gene>
<comment type="caution">
    <text evidence="2">The sequence shown here is derived from an EMBL/GenBank/DDBJ whole genome shotgun (WGS) entry which is preliminary data.</text>
</comment>
<name>A0A9N9ZDT7_9HYPO</name>
<proteinExistence type="predicted"/>
<dbReference type="AlphaFoldDB" id="A0A9N9ZDT7"/>
<reference evidence="2 3" key="2">
    <citation type="submission" date="2021-10" db="EMBL/GenBank/DDBJ databases">
        <authorList>
            <person name="Piombo E."/>
        </authorList>
    </citation>
    <scope>NUCLEOTIDE SEQUENCE [LARGE SCALE GENOMIC DNA]</scope>
</reference>
<evidence type="ECO:0000313" key="2">
    <source>
        <dbReference type="EMBL" id="CAH0053748.1"/>
    </source>
</evidence>
<reference evidence="3" key="1">
    <citation type="submission" date="2019-06" db="EMBL/GenBank/DDBJ databases">
        <authorList>
            <person name="Broberg M."/>
        </authorList>
    </citation>
    <scope>NUCLEOTIDE SEQUENCE [LARGE SCALE GENOMIC DNA]</scope>
</reference>
<evidence type="ECO:0000256" key="1">
    <source>
        <dbReference type="SAM" id="SignalP"/>
    </source>
</evidence>
<evidence type="ECO:0000313" key="3">
    <source>
        <dbReference type="Proteomes" id="UP000775872"/>
    </source>
</evidence>
<dbReference type="EMBL" id="CABFOC020000045">
    <property type="protein sequence ID" value="CAH0053748.1"/>
    <property type="molecule type" value="Genomic_DNA"/>
</dbReference>
<protein>
    <submittedName>
        <fullName evidence="2">Uncharacterized protein</fullName>
    </submittedName>
</protein>
<organism evidence="2 3">
    <name type="scientific">Clonostachys solani</name>
    <dbReference type="NCBI Taxonomy" id="160281"/>
    <lineage>
        <taxon>Eukaryota</taxon>
        <taxon>Fungi</taxon>
        <taxon>Dikarya</taxon>
        <taxon>Ascomycota</taxon>
        <taxon>Pezizomycotina</taxon>
        <taxon>Sordariomycetes</taxon>
        <taxon>Hypocreomycetidae</taxon>
        <taxon>Hypocreales</taxon>
        <taxon>Bionectriaceae</taxon>
        <taxon>Clonostachys</taxon>
    </lineage>
</organism>
<keyword evidence="3" id="KW-1185">Reference proteome</keyword>
<accession>A0A9N9ZDT7</accession>